<gene>
    <name evidence="3" type="ORF">MYCIT1_LOCUS1137</name>
    <name evidence="4" type="ORF">MYCIT1_LOCUS19745</name>
</gene>
<dbReference type="Proteomes" id="UP001295794">
    <property type="component" value="Unassembled WGS sequence"/>
</dbReference>
<feature type="transmembrane region" description="Helical" evidence="1">
    <location>
        <begin position="140"/>
        <end position="162"/>
    </location>
</feature>
<sequence>MNNGLGSTYGVWLVSLFIETMLFGAGALQAWIYFFSKNNDTARIKSTASVLNRGRGFGRLIFFFLYRLPSSCRLISRICAVSDVAAQGRTRFNCYLLCDHDISSGLELMFLQYLSAFCVQLSVFNTCLTRGRKPFSLSAIGMYFISLFALLQVGAGIAQVIASHQVRFYAKLDSTKAWTLVSSALFNTDRSARPSRRCKPPPRLPAILGANVFEVFGPLTVVRCRTNYVIDRLMYVVSWFPGHKHIPVHGSYDAINCGTLTSLASAATMILFLAVPDTFWFFLGLAPSSKLYMNSMLATLNTRSRLREHMTSQDKGWNSISMETIGSSARKRLQVQVAVDHEADMVRVVVSYWAQDWLAHSSET</sequence>
<evidence type="ECO:0000259" key="2">
    <source>
        <dbReference type="Pfam" id="PF20152"/>
    </source>
</evidence>
<accession>A0AAD2HCY2</accession>
<dbReference type="EMBL" id="CAVNYO010000316">
    <property type="protein sequence ID" value="CAK5273337.1"/>
    <property type="molecule type" value="Genomic_DNA"/>
</dbReference>
<evidence type="ECO:0000256" key="1">
    <source>
        <dbReference type="SAM" id="Phobius"/>
    </source>
</evidence>
<organism evidence="4 5">
    <name type="scientific">Mycena citricolor</name>
    <dbReference type="NCBI Taxonomy" id="2018698"/>
    <lineage>
        <taxon>Eukaryota</taxon>
        <taxon>Fungi</taxon>
        <taxon>Dikarya</taxon>
        <taxon>Basidiomycota</taxon>
        <taxon>Agaricomycotina</taxon>
        <taxon>Agaricomycetes</taxon>
        <taxon>Agaricomycetidae</taxon>
        <taxon>Agaricales</taxon>
        <taxon>Marasmiineae</taxon>
        <taxon>Mycenaceae</taxon>
        <taxon>Mycena</taxon>
    </lineage>
</organism>
<feature type="transmembrane region" description="Helical" evidence="1">
    <location>
        <begin position="12"/>
        <end position="35"/>
    </location>
</feature>
<dbReference type="AlphaFoldDB" id="A0AAD2HCY2"/>
<feature type="transmembrane region" description="Helical" evidence="1">
    <location>
        <begin position="263"/>
        <end position="286"/>
    </location>
</feature>
<feature type="domain" description="DUF6534" evidence="2">
    <location>
        <begin position="254"/>
        <end position="304"/>
    </location>
</feature>
<name>A0AAD2HCY2_9AGAR</name>
<comment type="caution">
    <text evidence="4">The sequence shown here is derived from an EMBL/GenBank/DDBJ whole genome shotgun (WGS) entry which is preliminary data.</text>
</comment>
<evidence type="ECO:0000313" key="4">
    <source>
        <dbReference type="EMBL" id="CAK5273337.1"/>
    </source>
</evidence>
<protein>
    <recommendedName>
        <fullName evidence="2">DUF6534 domain-containing protein</fullName>
    </recommendedName>
</protein>
<keyword evidence="1" id="KW-0472">Membrane</keyword>
<evidence type="ECO:0000313" key="5">
    <source>
        <dbReference type="Proteomes" id="UP001295794"/>
    </source>
</evidence>
<keyword evidence="5" id="KW-1185">Reference proteome</keyword>
<dbReference type="EMBL" id="CAVNYO010000015">
    <property type="protein sequence ID" value="CAK5262435.1"/>
    <property type="molecule type" value="Genomic_DNA"/>
</dbReference>
<dbReference type="Pfam" id="PF20152">
    <property type="entry name" value="DUF6534"/>
    <property type="match status" value="1"/>
</dbReference>
<reference evidence="4" key="1">
    <citation type="submission" date="2023-11" db="EMBL/GenBank/DDBJ databases">
        <authorList>
            <person name="De Vega J J."/>
            <person name="De Vega J J."/>
        </authorList>
    </citation>
    <scope>NUCLEOTIDE SEQUENCE</scope>
</reference>
<feature type="transmembrane region" description="Helical" evidence="1">
    <location>
        <begin position="110"/>
        <end position="128"/>
    </location>
</feature>
<keyword evidence="1" id="KW-1133">Transmembrane helix</keyword>
<dbReference type="InterPro" id="IPR045339">
    <property type="entry name" value="DUF6534"/>
</dbReference>
<keyword evidence="1" id="KW-0812">Transmembrane</keyword>
<proteinExistence type="predicted"/>
<evidence type="ECO:0000313" key="3">
    <source>
        <dbReference type="EMBL" id="CAK5262435.1"/>
    </source>
</evidence>